<dbReference type="Gene3D" id="3.30.559.70">
    <property type="entry name" value="Choline/Carnitine o-acyltransferase, domain 2"/>
    <property type="match status" value="1"/>
</dbReference>
<dbReference type="Pfam" id="PF13602">
    <property type="entry name" value="ADH_zinc_N_2"/>
    <property type="match status" value="1"/>
</dbReference>
<evidence type="ECO:0000256" key="6">
    <source>
        <dbReference type="SAM" id="MobiDB-lite"/>
    </source>
</evidence>
<dbReference type="PANTHER" id="PTHR43775">
    <property type="entry name" value="FATTY ACID SYNTHASE"/>
    <property type="match status" value="1"/>
</dbReference>
<accession>A0A4V1XB49</accession>
<dbReference type="EMBL" id="QJNU01000185">
    <property type="protein sequence ID" value="RYP05009.1"/>
    <property type="molecule type" value="Genomic_DNA"/>
</dbReference>
<gene>
    <name evidence="8" type="ORF">DL764_004084</name>
</gene>
<evidence type="ECO:0000256" key="2">
    <source>
        <dbReference type="ARBA" id="ARBA00022553"/>
    </source>
</evidence>
<dbReference type="Gene3D" id="3.30.559.10">
    <property type="entry name" value="Chloramphenicol acetyltransferase-like domain"/>
    <property type="match status" value="1"/>
</dbReference>
<evidence type="ECO:0000259" key="7">
    <source>
        <dbReference type="PROSITE" id="PS50075"/>
    </source>
</evidence>
<evidence type="ECO:0000313" key="9">
    <source>
        <dbReference type="Proteomes" id="UP000293360"/>
    </source>
</evidence>
<keyword evidence="1" id="KW-0596">Phosphopantetheine</keyword>
<evidence type="ECO:0000256" key="3">
    <source>
        <dbReference type="ARBA" id="ARBA00022679"/>
    </source>
</evidence>
<dbReference type="GO" id="GO:0031177">
    <property type="term" value="F:phosphopantetheine binding"/>
    <property type="evidence" value="ECO:0007669"/>
    <property type="project" value="InterPro"/>
</dbReference>
<keyword evidence="9" id="KW-1185">Reference proteome</keyword>
<dbReference type="InterPro" id="IPR036291">
    <property type="entry name" value="NAD(P)-bd_dom_sf"/>
</dbReference>
<dbReference type="InterPro" id="IPR023213">
    <property type="entry name" value="CAT-like_dom_sf"/>
</dbReference>
<dbReference type="InterPro" id="IPR042231">
    <property type="entry name" value="Cho/carn_acyl_trans_2"/>
</dbReference>
<dbReference type="GO" id="GO:0044550">
    <property type="term" value="P:secondary metabolite biosynthetic process"/>
    <property type="evidence" value="ECO:0007669"/>
    <property type="project" value="TreeGrafter"/>
</dbReference>
<keyword evidence="5" id="KW-0511">Multifunctional enzyme</keyword>
<protein>
    <recommendedName>
        <fullName evidence="7">Carrier domain-containing protein</fullName>
    </recommendedName>
</protein>
<organism evidence="8 9">
    <name type="scientific">Monosporascus ibericus</name>
    <dbReference type="NCBI Taxonomy" id="155417"/>
    <lineage>
        <taxon>Eukaryota</taxon>
        <taxon>Fungi</taxon>
        <taxon>Dikarya</taxon>
        <taxon>Ascomycota</taxon>
        <taxon>Pezizomycotina</taxon>
        <taxon>Sordariomycetes</taxon>
        <taxon>Xylariomycetidae</taxon>
        <taxon>Xylariales</taxon>
        <taxon>Xylariales incertae sedis</taxon>
        <taxon>Monosporascus</taxon>
    </lineage>
</organism>
<dbReference type="PROSITE" id="PS50075">
    <property type="entry name" value="CARRIER"/>
    <property type="match status" value="1"/>
</dbReference>
<comment type="caution">
    <text evidence="8">The sequence shown here is derived from an EMBL/GenBank/DDBJ whole genome shotgun (WGS) entry which is preliminary data.</text>
</comment>
<proteinExistence type="predicted"/>
<keyword evidence="4" id="KW-0560">Oxidoreductase</keyword>
<dbReference type="Pfam" id="PF23297">
    <property type="entry name" value="ACP_SdgA_C"/>
    <property type="match status" value="1"/>
</dbReference>
<dbReference type="SUPFAM" id="SSF52777">
    <property type="entry name" value="CoA-dependent acyltransferases"/>
    <property type="match status" value="1"/>
</dbReference>
<dbReference type="SUPFAM" id="SSF51735">
    <property type="entry name" value="NAD(P)-binding Rossmann-fold domains"/>
    <property type="match status" value="2"/>
</dbReference>
<dbReference type="GO" id="GO:0004312">
    <property type="term" value="F:fatty acid synthase activity"/>
    <property type="evidence" value="ECO:0007669"/>
    <property type="project" value="TreeGrafter"/>
</dbReference>
<dbReference type="PANTHER" id="PTHR43775:SF22">
    <property type="entry name" value="SYNTHASE, PUTATIVE (JCVI)-RELATED"/>
    <property type="match status" value="1"/>
</dbReference>
<dbReference type="InterPro" id="IPR013968">
    <property type="entry name" value="PKS_KR"/>
</dbReference>
<dbReference type="STRING" id="155417.A0A4V1XB49"/>
<evidence type="ECO:0000313" key="8">
    <source>
        <dbReference type="EMBL" id="RYP05009.1"/>
    </source>
</evidence>
<dbReference type="Gene3D" id="3.40.50.720">
    <property type="entry name" value="NAD(P)-binding Rossmann-like Domain"/>
    <property type="match status" value="2"/>
</dbReference>
<evidence type="ECO:0000256" key="1">
    <source>
        <dbReference type="ARBA" id="ARBA00022450"/>
    </source>
</evidence>
<dbReference type="OrthoDB" id="329835at2759"/>
<dbReference type="GO" id="GO:0016491">
    <property type="term" value="F:oxidoreductase activity"/>
    <property type="evidence" value="ECO:0007669"/>
    <property type="project" value="UniProtKB-KW"/>
</dbReference>
<dbReference type="InterPro" id="IPR020806">
    <property type="entry name" value="PKS_PP-bd"/>
</dbReference>
<dbReference type="SMART" id="SM00823">
    <property type="entry name" value="PKS_PP"/>
    <property type="match status" value="1"/>
</dbReference>
<sequence length="752" mass="82565">MSDLGKAAIRVAQDIGATIFATVKDAAKRQFLVDQYGISEEHIFNSLPTEFAAGIMRLTNGDGVDVVLNTLTGDGLQASWECVAKLGTFIETGKTDIYARTQLSMEPFDRSVRFASVDLAVLAKHRPKYVQELLQRVFSQIEAGSLSPLPVTTLPISDIEKAFRLVQSEKSQEKVVLESDPSTVVTASVQQLRLHDNKTYVIVGGLGTLGRHLTRHLQDLGARNIAIVTRKQLDHDARTSLEMELSRKPGSVNHTLPQMTLSEFQDVIKPKVQGTKYLADAFTTENLDFFVLLSSLAGVLGTPSQANYAASSTFQNMFAHSKASNGCSKFISLDLPLIEGTHWVSEERAAWLARQGGQTVPMGTVLAVMDYAMSGRAFRDGFAQIAFGLSPQYLQERAKNGSHIAPLLRNLGTRDSRDACPLVELKVERSVESLVAQAPTVQDAEKIMLEAIRGRISSLTAGDISEISLDSPLVNLGLDSLIAIEVKNWITSTLQAPTQVGEILDSPNLRALASLVTERSGLVEKTDKVAGVNGHKPAPEVMTNGKVVNGKSPKPKSKEGVVTIRDDIQLPKLPLQSLEATMEVFLESISYLGSDEELEGTRQAIVEFLSPGGLGRRLQARLEKIANDPSVDNWLSGIYINGLWLKTRNNSPRLNNFFGTHRLSKYSHSQAERATLISLAAYNYKLSLDNGAVKRDYLNEQPLCMESVYWLFNTSRTISRPICPQCGFLKVLTITRLLNLTRMRPPTPISSY</sequence>
<dbReference type="InterPro" id="IPR036736">
    <property type="entry name" value="ACP-like_sf"/>
</dbReference>
<dbReference type="Gene3D" id="1.10.1200.10">
    <property type="entry name" value="ACP-like"/>
    <property type="match status" value="1"/>
</dbReference>
<dbReference type="Pfam" id="PF08659">
    <property type="entry name" value="KR"/>
    <property type="match status" value="2"/>
</dbReference>
<evidence type="ECO:0000256" key="5">
    <source>
        <dbReference type="ARBA" id="ARBA00023268"/>
    </source>
</evidence>
<dbReference type="SUPFAM" id="SSF47336">
    <property type="entry name" value="ACP-like"/>
    <property type="match status" value="1"/>
</dbReference>
<dbReference type="InterPro" id="IPR020843">
    <property type="entry name" value="ER"/>
</dbReference>
<feature type="domain" description="Carrier" evidence="7">
    <location>
        <begin position="443"/>
        <end position="520"/>
    </location>
</feature>
<dbReference type="Gene3D" id="3.90.180.10">
    <property type="entry name" value="Medium-chain alcohol dehydrogenases, catalytic domain"/>
    <property type="match status" value="1"/>
</dbReference>
<reference evidence="8 9" key="1">
    <citation type="submission" date="2018-06" db="EMBL/GenBank/DDBJ databases">
        <title>Complete Genomes of Monosporascus.</title>
        <authorList>
            <person name="Robinson A.J."/>
            <person name="Natvig D.O."/>
        </authorList>
    </citation>
    <scope>NUCLEOTIDE SEQUENCE [LARGE SCALE GENOMIC DNA]</scope>
    <source>
        <strain evidence="8 9">CBS 110550</strain>
    </source>
</reference>
<dbReference type="CDD" id="cd05195">
    <property type="entry name" value="enoyl_red"/>
    <property type="match status" value="1"/>
</dbReference>
<dbReference type="InterPro" id="IPR039551">
    <property type="entry name" value="Cho/carn_acyl_trans"/>
</dbReference>
<dbReference type="GO" id="GO:0006633">
    <property type="term" value="P:fatty acid biosynthetic process"/>
    <property type="evidence" value="ECO:0007669"/>
    <property type="project" value="TreeGrafter"/>
</dbReference>
<dbReference type="SMART" id="SM00829">
    <property type="entry name" value="PKS_ER"/>
    <property type="match status" value="1"/>
</dbReference>
<dbReference type="Pfam" id="PF00755">
    <property type="entry name" value="Carn_acyltransf"/>
    <property type="match status" value="1"/>
</dbReference>
<dbReference type="InterPro" id="IPR009081">
    <property type="entry name" value="PP-bd_ACP"/>
</dbReference>
<feature type="region of interest" description="Disordered" evidence="6">
    <location>
        <begin position="531"/>
        <end position="559"/>
    </location>
</feature>
<keyword evidence="2" id="KW-0597">Phosphoprotein</keyword>
<dbReference type="AlphaFoldDB" id="A0A4V1XB49"/>
<evidence type="ECO:0000256" key="4">
    <source>
        <dbReference type="ARBA" id="ARBA00023002"/>
    </source>
</evidence>
<keyword evidence="3" id="KW-0808">Transferase</keyword>
<dbReference type="SMART" id="SM00822">
    <property type="entry name" value="PKS_KR"/>
    <property type="match status" value="1"/>
</dbReference>
<name>A0A4V1XB49_9PEZI</name>
<dbReference type="InterPro" id="IPR057326">
    <property type="entry name" value="KR_dom"/>
</dbReference>
<dbReference type="InterPro" id="IPR050091">
    <property type="entry name" value="PKS_NRPS_Biosynth_Enz"/>
</dbReference>
<dbReference type="Proteomes" id="UP000293360">
    <property type="component" value="Unassembled WGS sequence"/>
</dbReference>